<organism evidence="2 3">
    <name type="scientific">Caballeronia grimmiae</name>
    <dbReference type="NCBI Taxonomy" id="1071679"/>
    <lineage>
        <taxon>Bacteria</taxon>
        <taxon>Pseudomonadati</taxon>
        <taxon>Pseudomonadota</taxon>
        <taxon>Betaproteobacteria</taxon>
        <taxon>Burkholderiales</taxon>
        <taxon>Burkholderiaceae</taxon>
        <taxon>Caballeronia</taxon>
    </lineage>
</organism>
<dbReference type="SUPFAM" id="SSF54909">
    <property type="entry name" value="Dimeric alpha+beta barrel"/>
    <property type="match status" value="1"/>
</dbReference>
<dbReference type="InterPro" id="IPR052996">
    <property type="entry name" value="Carb_Metab_Mutarotase"/>
</dbReference>
<dbReference type="RefSeq" id="WP_035970230.1">
    <property type="nucleotide sequence ID" value="NZ_BMEG01000003.1"/>
</dbReference>
<dbReference type="PANTHER" id="PTHR43239">
    <property type="entry name" value="UPF0734 PROTEIN DDB_G0273871/DDB_G0273177"/>
    <property type="match status" value="1"/>
</dbReference>
<comment type="caution">
    <text evidence="2">The sequence shown here is derived from an EMBL/GenBank/DDBJ whole genome shotgun (WGS) entry which is preliminary data.</text>
</comment>
<dbReference type="InterPro" id="IPR011008">
    <property type="entry name" value="Dimeric_a/b-barrel"/>
</dbReference>
<dbReference type="Gene3D" id="3.30.70.100">
    <property type="match status" value="1"/>
</dbReference>
<dbReference type="Proteomes" id="UP000027439">
    <property type="component" value="Unassembled WGS sequence"/>
</dbReference>
<name>A0A069NDA7_9BURK</name>
<evidence type="ECO:0000313" key="3">
    <source>
        <dbReference type="Proteomes" id="UP000027439"/>
    </source>
</evidence>
<proteinExistence type="predicted"/>
<dbReference type="PANTHER" id="PTHR43239:SF1">
    <property type="entry name" value="UPF0734 PROTEIN DDB_G0273871_DDB_G0273177"/>
    <property type="match status" value="1"/>
</dbReference>
<sequence>MRYCLALDLVDDQPLIEEYERHHRDVWPDVLAHIRSHGVSSMEIFRLGTRLTMIMETDDAVFNASAMGRAAVENDAVRRWEELMWTFQQPTLWTEEGTKWMPMTRIFDLAKQ</sequence>
<evidence type="ECO:0008006" key="5">
    <source>
        <dbReference type="Google" id="ProtNLM"/>
    </source>
</evidence>
<gene>
    <name evidence="2" type="ORF">BG57_26455</name>
    <name evidence="1" type="ORF">GCM10010985_25990</name>
</gene>
<dbReference type="InterPro" id="IPR008000">
    <property type="entry name" value="Rham/fucose_mutarotase"/>
</dbReference>
<evidence type="ECO:0000313" key="4">
    <source>
        <dbReference type="Proteomes" id="UP000597138"/>
    </source>
</evidence>
<dbReference type="eggNOG" id="COG3254">
    <property type="taxonomic scope" value="Bacteria"/>
</dbReference>
<dbReference type="Pfam" id="PF05336">
    <property type="entry name" value="rhaM"/>
    <property type="match status" value="1"/>
</dbReference>
<reference evidence="2 3" key="2">
    <citation type="submission" date="2014-03" db="EMBL/GenBank/DDBJ databases">
        <title>Draft Genome Sequences of Four Burkholderia Strains.</title>
        <authorList>
            <person name="Liu X.Y."/>
            <person name="Li C.X."/>
            <person name="Xu J.H."/>
        </authorList>
    </citation>
    <scope>NUCLEOTIDE SEQUENCE [LARGE SCALE GENOMIC DNA]</scope>
    <source>
        <strain evidence="2 3">R27</strain>
    </source>
</reference>
<reference evidence="1" key="1">
    <citation type="journal article" date="2014" name="Int. J. Syst. Evol. Microbiol.">
        <title>Complete genome of a new Firmicutes species belonging to the dominant human colonic microbiota ('Ruminococcus bicirculans') reveals two chromosomes and a selective capacity to utilize plant glucans.</title>
        <authorList>
            <consortium name="NISC Comparative Sequencing Program"/>
            <person name="Wegmann U."/>
            <person name="Louis P."/>
            <person name="Goesmann A."/>
            <person name="Henrissat B."/>
            <person name="Duncan S.H."/>
            <person name="Flint H.J."/>
        </authorList>
    </citation>
    <scope>NUCLEOTIDE SEQUENCE</scope>
    <source>
        <strain evidence="1">CGMCC 1.11013</strain>
    </source>
</reference>
<dbReference type="EMBL" id="BMEG01000003">
    <property type="protein sequence ID" value="GGD70302.1"/>
    <property type="molecule type" value="Genomic_DNA"/>
</dbReference>
<reference evidence="4" key="3">
    <citation type="journal article" date="2019" name="Int. J. Syst. Evol. Microbiol.">
        <title>The Global Catalogue of Microorganisms (GCM) 10K type strain sequencing project: providing services to taxonomists for standard genome sequencing and annotation.</title>
        <authorList>
            <consortium name="The Broad Institute Genomics Platform"/>
            <consortium name="The Broad Institute Genome Sequencing Center for Infectious Disease"/>
            <person name="Wu L."/>
            <person name="Ma J."/>
        </authorList>
    </citation>
    <scope>NUCLEOTIDE SEQUENCE [LARGE SCALE GENOMIC DNA]</scope>
    <source>
        <strain evidence="4">CGMCC 1.11013</strain>
    </source>
</reference>
<accession>A0A069NDA7</accession>
<dbReference type="AlphaFoldDB" id="A0A069NDA7"/>
<dbReference type="EMBL" id="JFHE01000055">
    <property type="protein sequence ID" value="KDR26393.1"/>
    <property type="molecule type" value="Genomic_DNA"/>
</dbReference>
<dbReference type="GO" id="GO:0016857">
    <property type="term" value="F:racemase and epimerase activity, acting on carbohydrates and derivatives"/>
    <property type="evidence" value="ECO:0007669"/>
    <property type="project" value="InterPro"/>
</dbReference>
<dbReference type="Proteomes" id="UP000597138">
    <property type="component" value="Unassembled WGS sequence"/>
</dbReference>
<evidence type="ECO:0000313" key="1">
    <source>
        <dbReference type="EMBL" id="GGD70302.1"/>
    </source>
</evidence>
<keyword evidence="4" id="KW-1185">Reference proteome</keyword>
<evidence type="ECO:0000313" key="2">
    <source>
        <dbReference type="EMBL" id="KDR26393.1"/>
    </source>
</evidence>
<reference evidence="1" key="4">
    <citation type="submission" date="2024-05" db="EMBL/GenBank/DDBJ databases">
        <authorList>
            <person name="Sun Q."/>
            <person name="Zhou Y."/>
        </authorList>
    </citation>
    <scope>NUCLEOTIDE SEQUENCE</scope>
    <source>
        <strain evidence="1">CGMCC 1.11013</strain>
    </source>
</reference>
<protein>
    <recommendedName>
        <fullName evidence="5">L-fucose mutarotase</fullName>
    </recommendedName>
</protein>
<dbReference type="OrthoDB" id="7272712at2"/>
<dbReference type="STRING" id="1071679.BG57_26455"/>